<dbReference type="InterPro" id="IPR001680">
    <property type="entry name" value="WD40_rpt"/>
</dbReference>
<dbReference type="Pfam" id="PF00400">
    <property type="entry name" value="WD40"/>
    <property type="match status" value="8"/>
</dbReference>
<dbReference type="Gene3D" id="1.25.40.10">
    <property type="entry name" value="Tetratricopeptide repeat domain"/>
    <property type="match status" value="1"/>
</dbReference>
<proteinExistence type="predicted"/>
<feature type="repeat" description="WD" evidence="3">
    <location>
        <begin position="109"/>
        <end position="150"/>
    </location>
</feature>
<dbReference type="SUPFAM" id="SSF48452">
    <property type="entry name" value="TPR-like"/>
    <property type="match status" value="1"/>
</dbReference>
<comment type="caution">
    <text evidence="5">The sequence shown here is derived from an EMBL/GenBank/DDBJ whole genome shotgun (WGS) entry which is preliminary data.</text>
</comment>
<name>A0ABV6Z3D8_UNCC1</name>
<dbReference type="InterPro" id="IPR015943">
    <property type="entry name" value="WD40/YVTN_repeat-like_dom_sf"/>
</dbReference>
<dbReference type="EMBL" id="JBHPBY010000396">
    <property type="protein sequence ID" value="MFC1852963.1"/>
    <property type="molecule type" value="Genomic_DNA"/>
</dbReference>
<evidence type="ECO:0000313" key="6">
    <source>
        <dbReference type="Proteomes" id="UP001594351"/>
    </source>
</evidence>
<dbReference type="PROSITE" id="PS00678">
    <property type="entry name" value="WD_REPEATS_1"/>
    <property type="match status" value="4"/>
</dbReference>
<feature type="repeat" description="WD" evidence="3">
    <location>
        <begin position="235"/>
        <end position="276"/>
    </location>
</feature>
<dbReference type="PROSITE" id="PS50005">
    <property type="entry name" value="TPR"/>
    <property type="match status" value="1"/>
</dbReference>
<feature type="repeat" description="WD" evidence="3">
    <location>
        <begin position="34"/>
        <end position="66"/>
    </location>
</feature>
<dbReference type="Pfam" id="PF13181">
    <property type="entry name" value="TPR_8"/>
    <property type="match status" value="1"/>
</dbReference>
<keyword evidence="4" id="KW-0802">TPR repeat</keyword>
<dbReference type="SMART" id="SM00320">
    <property type="entry name" value="WD40"/>
    <property type="match status" value="9"/>
</dbReference>
<dbReference type="PANTHER" id="PTHR19848">
    <property type="entry name" value="WD40 REPEAT PROTEIN"/>
    <property type="match status" value="1"/>
</dbReference>
<evidence type="ECO:0008006" key="7">
    <source>
        <dbReference type="Google" id="ProtNLM"/>
    </source>
</evidence>
<feature type="repeat" description="WD" evidence="3">
    <location>
        <begin position="160"/>
        <end position="183"/>
    </location>
</feature>
<evidence type="ECO:0000256" key="4">
    <source>
        <dbReference type="PROSITE-ProRule" id="PRU00339"/>
    </source>
</evidence>
<dbReference type="CDD" id="cd00200">
    <property type="entry name" value="WD40"/>
    <property type="match status" value="1"/>
</dbReference>
<dbReference type="PROSITE" id="PS50294">
    <property type="entry name" value="WD_REPEATS_REGION"/>
    <property type="match status" value="5"/>
</dbReference>
<feature type="repeat" description="WD" evidence="3">
    <location>
        <begin position="1"/>
        <end position="23"/>
    </location>
</feature>
<evidence type="ECO:0000256" key="2">
    <source>
        <dbReference type="ARBA" id="ARBA00022737"/>
    </source>
</evidence>
<keyword evidence="6" id="KW-1185">Reference proteome</keyword>
<keyword evidence="2" id="KW-0677">Repeat</keyword>
<dbReference type="InterPro" id="IPR020472">
    <property type="entry name" value="WD40_PAC1"/>
</dbReference>
<dbReference type="SMART" id="SM00028">
    <property type="entry name" value="TPR"/>
    <property type="match status" value="3"/>
</dbReference>
<protein>
    <recommendedName>
        <fullName evidence="7">Tetratricopeptide repeat protein</fullName>
    </recommendedName>
</protein>
<sequence length="793" mass="88119">MVSGHLDGHLRVWELPVGRCMTEWRAYDGVGKIAVAVTPDRRCVISGTADGTVRAWDWEEKRVLAVWEGHTGPVHTVAVTPDGRHVVSGGMDKTLKLWEFSHEASGETIAQHSDWVRSISVSQDGRYIASGGRDRQVRIWETATCSCVATLGPSGHEARAVALVPDSQQVLVGMGDGTIRLWNWGDGACLAEFRAHAEAVCAVILLPDSLHAVSAGRDATVKLWELPKGRCLATWKGHRAAVNALAVTNDGNFAVSGSEDGTLKLWQCNEGRCLRTLQEHRLEKNTLSITPDGRFVVSGGPDRTLKVWELTTGHCIAERKAHGWHITALAVTSDGGHVVSGSGDFFFDDKLTIWRLPDLEPVAAFHGIGAVQACAAGPDRLIAVGNEQGRIYLFQLEGLPAAPLLTGQKRNNLPVNEQKSSEQKSGRMMSLFKRLFAQGAKKASKDLPAEPSGERERQDAEIVDDALQAIERRDIPTARRLLRDVVTRAPTNYRYSFRRGADICVKFWDRDEFQVYVSAVKHGLIDAQGNVVWMKSAYPRAYYYLAFLDVEAHDVDRALTNLEEALKLEPDQPYCLGEKAMILSELGRKQEAIRMYEHAISVRPYLPARLHAKFLRGRAVDLIDLHMLDQAETSLLKSLQYEPNSSVAHNELAYIRNLRGGGGHAPSTIGPSSDTTLIDPLQQSRSYKPDAETEKSDTLFTEEFLTRLPKNPLDAVQVICRQFFDNYPTIADFQSVPDEEVIMAIGVLLMLEEKIYPEPIPVDFMSFGDSPRIRSQVFEAFQWLKQDSSKRLR</sequence>
<evidence type="ECO:0000313" key="5">
    <source>
        <dbReference type="EMBL" id="MFC1852963.1"/>
    </source>
</evidence>
<dbReference type="Gene3D" id="2.130.10.10">
    <property type="entry name" value="YVTN repeat-like/Quinoprotein amine dehydrogenase"/>
    <property type="match status" value="3"/>
</dbReference>
<evidence type="ECO:0000256" key="3">
    <source>
        <dbReference type="PROSITE-ProRule" id="PRU00221"/>
    </source>
</evidence>
<reference evidence="5 6" key="1">
    <citation type="submission" date="2024-09" db="EMBL/GenBank/DDBJ databases">
        <title>Laminarin stimulates single cell rates of sulfate reduction while oxygen inhibits transcriptomic activity in coastal marine sediment.</title>
        <authorList>
            <person name="Lindsay M."/>
            <person name="Orcutt B."/>
            <person name="Emerson D."/>
            <person name="Stepanauskas R."/>
            <person name="D'Angelo T."/>
        </authorList>
    </citation>
    <scope>NUCLEOTIDE SEQUENCE [LARGE SCALE GENOMIC DNA]</scope>
    <source>
        <strain evidence="5">SAG AM-311-K15</strain>
    </source>
</reference>
<gene>
    <name evidence="5" type="ORF">ACFL27_22420</name>
</gene>
<dbReference type="InterPro" id="IPR019734">
    <property type="entry name" value="TPR_rpt"/>
</dbReference>
<dbReference type="InterPro" id="IPR011990">
    <property type="entry name" value="TPR-like_helical_dom_sf"/>
</dbReference>
<dbReference type="InterPro" id="IPR019775">
    <property type="entry name" value="WD40_repeat_CS"/>
</dbReference>
<dbReference type="InterPro" id="IPR036322">
    <property type="entry name" value="WD40_repeat_dom_sf"/>
</dbReference>
<keyword evidence="1 3" id="KW-0853">WD repeat</keyword>
<accession>A0ABV6Z3D8</accession>
<evidence type="ECO:0000256" key="1">
    <source>
        <dbReference type="ARBA" id="ARBA00022574"/>
    </source>
</evidence>
<feature type="repeat" description="WD" evidence="3">
    <location>
        <begin position="193"/>
        <end position="234"/>
    </location>
</feature>
<dbReference type="PRINTS" id="PR00320">
    <property type="entry name" value="GPROTEINBRPT"/>
</dbReference>
<feature type="repeat" description="WD" evidence="3">
    <location>
        <begin position="277"/>
        <end position="318"/>
    </location>
</feature>
<organism evidence="5 6">
    <name type="scientific">candidate division CSSED10-310 bacterium</name>
    <dbReference type="NCBI Taxonomy" id="2855610"/>
    <lineage>
        <taxon>Bacteria</taxon>
        <taxon>Bacteria division CSSED10-310</taxon>
    </lineage>
</organism>
<dbReference type="PROSITE" id="PS50082">
    <property type="entry name" value="WD_REPEATS_2"/>
    <property type="match status" value="8"/>
</dbReference>
<dbReference type="PANTHER" id="PTHR19848:SF8">
    <property type="entry name" value="F-BOX AND WD REPEAT DOMAIN CONTAINING 7"/>
    <property type="match status" value="1"/>
</dbReference>
<feature type="repeat" description="TPR" evidence="4">
    <location>
        <begin position="539"/>
        <end position="572"/>
    </location>
</feature>
<dbReference type="Proteomes" id="UP001594351">
    <property type="component" value="Unassembled WGS sequence"/>
</dbReference>
<feature type="repeat" description="WD" evidence="3">
    <location>
        <begin position="67"/>
        <end position="108"/>
    </location>
</feature>
<dbReference type="SUPFAM" id="SSF50978">
    <property type="entry name" value="WD40 repeat-like"/>
    <property type="match status" value="2"/>
</dbReference>